<dbReference type="EMBL" id="NPJF01000043">
    <property type="protein sequence ID" value="OYP54383.1"/>
    <property type="molecule type" value="Genomic_DNA"/>
</dbReference>
<dbReference type="RefSeq" id="WP_094448679.1">
    <property type="nucleotide sequence ID" value="NZ_CP091802.1"/>
</dbReference>
<gene>
    <name evidence="1" type="ORF">CIK91_09065</name>
</gene>
<organism evidence="1 2">
    <name type="scientific">Segatella bryantii</name>
    <name type="common">Prevotella bryantii</name>
    <dbReference type="NCBI Taxonomy" id="77095"/>
    <lineage>
        <taxon>Bacteria</taxon>
        <taxon>Pseudomonadati</taxon>
        <taxon>Bacteroidota</taxon>
        <taxon>Bacteroidia</taxon>
        <taxon>Bacteroidales</taxon>
        <taxon>Prevotellaceae</taxon>
        <taxon>Segatella</taxon>
    </lineage>
</organism>
<sequence length="82" mass="9667">MSRSRKRMPVSTWCCCKSQKKGKQASNRKFRRTAHVLLHQGKHHLLPLKSFEVMSPWNLGGDGKHFCGFHPDEEWYAKLMRK</sequence>
<proteinExistence type="predicted"/>
<evidence type="ECO:0000313" key="1">
    <source>
        <dbReference type="EMBL" id="OYP54383.1"/>
    </source>
</evidence>
<evidence type="ECO:0000313" key="2">
    <source>
        <dbReference type="Proteomes" id="UP000216189"/>
    </source>
</evidence>
<protein>
    <submittedName>
        <fullName evidence="1">Uncharacterized protein</fullName>
    </submittedName>
</protein>
<reference evidence="1 2" key="1">
    <citation type="submission" date="2017-08" db="EMBL/GenBank/DDBJ databases">
        <title>Comparative genomics of non-oral Prevotella species.</title>
        <authorList>
            <person name="Accetto T."/>
            <person name="Nograsek B."/>
            <person name="Avgustin G."/>
        </authorList>
    </citation>
    <scope>NUCLEOTIDE SEQUENCE [LARGE SCALE GENOMIC DNA]</scope>
    <source>
        <strain evidence="1 2">TC1-1</strain>
    </source>
</reference>
<accession>A0ABX4EJD8</accession>
<comment type="caution">
    <text evidence="1">The sequence shown here is derived from an EMBL/GenBank/DDBJ whole genome shotgun (WGS) entry which is preliminary data.</text>
</comment>
<keyword evidence="2" id="KW-1185">Reference proteome</keyword>
<name>A0ABX4EJD8_SEGBR</name>
<dbReference type="Proteomes" id="UP000216189">
    <property type="component" value="Unassembled WGS sequence"/>
</dbReference>